<dbReference type="Pfam" id="PF06725">
    <property type="entry name" value="3D"/>
    <property type="match status" value="1"/>
</dbReference>
<dbReference type="GO" id="GO:0009254">
    <property type="term" value="P:peptidoglycan turnover"/>
    <property type="evidence" value="ECO:0007669"/>
    <property type="project" value="InterPro"/>
</dbReference>
<dbReference type="Pfam" id="PF03562">
    <property type="entry name" value="MltA"/>
    <property type="match status" value="1"/>
</dbReference>
<keyword evidence="3" id="KW-0456">Lyase</keyword>
<dbReference type="GO" id="GO:0008933">
    <property type="term" value="F:peptidoglycan lytic transglycosylase activity"/>
    <property type="evidence" value="ECO:0007669"/>
    <property type="project" value="TreeGrafter"/>
</dbReference>
<sequence length="425" mass="45531">MKRLLGVSWGGRRLFPTGLSFALVVVLAACNGEAPPEEAVEQVPPPPETVVPPEPPSLLLTPVGFDALPGWSSDPVSEALPALLKSCGRLARQPGERAVGPDGLAGQVADWAAPCAALEQAQGQAGGQDDAALRRLLENSFQPFAVSNAGQSEGLFTGYYEAELKGTRDPAAPGATPLYRLPKDLVTVDLGRFRADLRGERLVGQVRDGRLLPYLTRKEIDAGALDGQNAELLWADDPVDVFFLHVQGSGRVIYPDGSSTRVGFAGSNGHSFYAIGRALIDEGIVSRKDSSMQSIRDWLRANPARAQEIMQRNARYIFFREIVGEGPIGAQGVALTPGRSLAVDSKLLPLGVPLYLDTTWPATDKPLRRLMVAQDVGSAIKGAVRGDFFWGSGEAALAEAGRMKQKGVYYLLLPKAVAERRQRAS</sequence>
<protein>
    <recommendedName>
        <fullName evidence="2">peptidoglycan lytic exotransglycosylase</fullName>
        <ecNumber evidence="2">4.2.2.n1</ecNumber>
    </recommendedName>
    <alternativeName>
        <fullName evidence="5">Murein hydrolase A</fullName>
    </alternativeName>
</protein>
<proteinExistence type="predicted"/>
<dbReference type="CDD" id="cd14668">
    <property type="entry name" value="mlta_B"/>
    <property type="match status" value="1"/>
</dbReference>
<evidence type="ECO:0000259" key="6">
    <source>
        <dbReference type="SMART" id="SM00925"/>
    </source>
</evidence>
<dbReference type="CDD" id="cd14485">
    <property type="entry name" value="mltA_like_LT_A"/>
    <property type="match status" value="1"/>
</dbReference>
<keyword evidence="4" id="KW-0961">Cell wall biogenesis/degradation</keyword>
<dbReference type="EMBL" id="JAAQPH010000025">
    <property type="protein sequence ID" value="NIA71719.1"/>
    <property type="molecule type" value="Genomic_DNA"/>
</dbReference>
<dbReference type="SUPFAM" id="SSF50685">
    <property type="entry name" value="Barwin-like endoglucanases"/>
    <property type="match status" value="1"/>
</dbReference>
<comment type="catalytic activity">
    <reaction evidence="1">
        <text>Exolytic cleavage of the (1-&gt;4)-beta-glycosidic linkage between N-acetylmuramic acid (MurNAc) and N-acetylglucosamine (GlcNAc) residues in peptidoglycan, from either the reducing or the non-reducing ends of the peptidoglycan chains, with concomitant formation of a 1,6-anhydrobond in the MurNAc residue.</text>
        <dbReference type="EC" id="4.2.2.n1"/>
    </reaction>
</comment>
<comment type="caution">
    <text evidence="7">The sequence shown here is derived from an EMBL/GenBank/DDBJ whole genome shotgun (WGS) entry which is preliminary data.</text>
</comment>
<dbReference type="Gene3D" id="2.40.40.10">
    <property type="entry name" value="RlpA-like domain"/>
    <property type="match status" value="1"/>
</dbReference>
<dbReference type="InterPro" id="IPR026044">
    <property type="entry name" value="MltA"/>
</dbReference>
<dbReference type="InterPro" id="IPR010611">
    <property type="entry name" value="3D_dom"/>
</dbReference>
<dbReference type="Gene3D" id="2.40.240.50">
    <property type="entry name" value="Barwin-like endoglucanases"/>
    <property type="match status" value="1"/>
</dbReference>
<evidence type="ECO:0000256" key="5">
    <source>
        <dbReference type="ARBA" id="ARBA00030918"/>
    </source>
</evidence>
<dbReference type="PANTHER" id="PTHR30124:SF0">
    <property type="entry name" value="MEMBRANE-BOUND LYTIC MUREIN TRANSGLYCOSYLASE A"/>
    <property type="match status" value="1"/>
</dbReference>
<accession>A0A967F2A6</accession>
<dbReference type="PIRSF" id="PIRSF019422">
    <property type="entry name" value="MltA"/>
    <property type="match status" value="1"/>
</dbReference>
<feature type="domain" description="Lytic transglycosylase MltA" evidence="6">
    <location>
        <begin position="163"/>
        <end position="320"/>
    </location>
</feature>
<evidence type="ECO:0000256" key="3">
    <source>
        <dbReference type="ARBA" id="ARBA00023239"/>
    </source>
</evidence>
<dbReference type="PROSITE" id="PS51257">
    <property type="entry name" value="PROKAR_LIPOPROTEIN"/>
    <property type="match status" value="1"/>
</dbReference>
<keyword evidence="8" id="KW-1185">Reference proteome</keyword>
<dbReference type="SMART" id="SM00925">
    <property type="entry name" value="MltA"/>
    <property type="match status" value="1"/>
</dbReference>
<name>A0A967F2A6_9PROT</name>
<organism evidence="7 8">
    <name type="scientific">Pelagibius litoralis</name>
    <dbReference type="NCBI Taxonomy" id="374515"/>
    <lineage>
        <taxon>Bacteria</taxon>
        <taxon>Pseudomonadati</taxon>
        <taxon>Pseudomonadota</taxon>
        <taxon>Alphaproteobacteria</taxon>
        <taxon>Rhodospirillales</taxon>
        <taxon>Rhodovibrionaceae</taxon>
        <taxon>Pelagibius</taxon>
    </lineage>
</organism>
<dbReference type="GO" id="GO:0009253">
    <property type="term" value="P:peptidoglycan catabolic process"/>
    <property type="evidence" value="ECO:0007669"/>
    <property type="project" value="TreeGrafter"/>
</dbReference>
<dbReference type="InterPro" id="IPR036908">
    <property type="entry name" value="RlpA-like_sf"/>
</dbReference>
<dbReference type="GO" id="GO:0019867">
    <property type="term" value="C:outer membrane"/>
    <property type="evidence" value="ECO:0007669"/>
    <property type="project" value="InterPro"/>
</dbReference>
<gene>
    <name evidence="7" type="ORF">HBA54_24295</name>
</gene>
<evidence type="ECO:0000313" key="7">
    <source>
        <dbReference type="EMBL" id="NIA71719.1"/>
    </source>
</evidence>
<evidence type="ECO:0000313" key="8">
    <source>
        <dbReference type="Proteomes" id="UP000761264"/>
    </source>
</evidence>
<dbReference type="GO" id="GO:0071555">
    <property type="term" value="P:cell wall organization"/>
    <property type="evidence" value="ECO:0007669"/>
    <property type="project" value="UniProtKB-KW"/>
</dbReference>
<dbReference type="AlphaFoldDB" id="A0A967F2A6"/>
<dbReference type="PANTHER" id="PTHR30124">
    <property type="entry name" value="MEMBRANE-BOUND LYTIC MUREIN TRANSGLYCOSYLASE A"/>
    <property type="match status" value="1"/>
</dbReference>
<evidence type="ECO:0000256" key="2">
    <source>
        <dbReference type="ARBA" id="ARBA00012587"/>
    </source>
</evidence>
<dbReference type="InterPro" id="IPR005300">
    <property type="entry name" value="MltA_B"/>
</dbReference>
<evidence type="ECO:0000256" key="1">
    <source>
        <dbReference type="ARBA" id="ARBA00001420"/>
    </source>
</evidence>
<evidence type="ECO:0000256" key="4">
    <source>
        <dbReference type="ARBA" id="ARBA00023316"/>
    </source>
</evidence>
<dbReference type="GO" id="GO:0004553">
    <property type="term" value="F:hydrolase activity, hydrolyzing O-glycosyl compounds"/>
    <property type="evidence" value="ECO:0007669"/>
    <property type="project" value="InterPro"/>
</dbReference>
<dbReference type="EC" id="4.2.2.n1" evidence="2"/>
<dbReference type="Proteomes" id="UP000761264">
    <property type="component" value="Unassembled WGS sequence"/>
</dbReference>
<reference evidence="7" key="1">
    <citation type="submission" date="2020-03" db="EMBL/GenBank/DDBJ databases">
        <title>Genome of Pelagibius litoralis DSM 21314T.</title>
        <authorList>
            <person name="Wang G."/>
        </authorList>
    </citation>
    <scope>NUCLEOTIDE SEQUENCE</scope>
    <source>
        <strain evidence="7">DSM 21314</strain>
    </source>
</reference>